<evidence type="ECO:0000256" key="3">
    <source>
        <dbReference type="ARBA" id="ARBA00022884"/>
    </source>
</evidence>
<keyword evidence="5" id="KW-0687">Ribonucleoprotein</keyword>
<comment type="caution">
    <text evidence="6">The sequence shown here is derived from an EMBL/GenBank/DDBJ whole genome shotgun (WGS) entry which is preliminary data.</text>
</comment>
<dbReference type="GO" id="GO:0008097">
    <property type="term" value="F:5S rRNA binding"/>
    <property type="evidence" value="ECO:0007669"/>
    <property type="project" value="TreeGrafter"/>
</dbReference>
<dbReference type="InterPro" id="IPR057268">
    <property type="entry name" value="Ribosomal_L18"/>
</dbReference>
<dbReference type="CDD" id="cd00432">
    <property type="entry name" value="Ribosomal_L18_L5e"/>
    <property type="match status" value="1"/>
</dbReference>
<evidence type="ECO:0000256" key="1">
    <source>
        <dbReference type="ARBA" id="ARBA00007116"/>
    </source>
</evidence>
<reference evidence="6" key="1">
    <citation type="journal article" date="2015" name="Nature">
        <title>Complex archaea that bridge the gap between prokaryotes and eukaryotes.</title>
        <authorList>
            <person name="Spang A."/>
            <person name="Saw J.H."/>
            <person name="Jorgensen S.L."/>
            <person name="Zaremba-Niedzwiedzka K."/>
            <person name="Martijn J."/>
            <person name="Lind A.E."/>
            <person name="van Eijk R."/>
            <person name="Schleper C."/>
            <person name="Guy L."/>
            <person name="Ettema T.J."/>
        </authorList>
    </citation>
    <scope>NUCLEOTIDE SEQUENCE</scope>
</reference>
<accession>A0A0F9M482</accession>
<dbReference type="Gene3D" id="3.30.420.100">
    <property type="match status" value="1"/>
</dbReference>
<dbReference type="EMBL" id="LAZR01005368">
    <property type="protein sequence ID" value="KKN00504.1"/>
    <property type="molecule type" value="Genomic_DNA"/>
</dbReference>
<dbReference type="GO" id="GO:0005840">
    <property type="term" value="C:ribosome"/>
    <property type="evidence" value="ECO:0007669"/>
    <property type="project" value="UniProtKB-KW"/>
</dbReference>
<sequence>MYKDKVAVKKKAKDRIRKRIRKKIRGTSERPRVYVFKSNRYVYTQVIDDENGHILASASTLEKEFREKNKNYKNIEACQVLGDMLAKKLKQKKIERVIFDRGIYPYHGRIKAVAEAMRKGGLVF</sequence>
<keyword evidence="3" id="KW-0694">RNA-binding</keyword>
<keyword evidence="4" id="KW-0689">Ribosomal protein</keyword>
<dbReference type="PANTHER" id="PTHR12899">
    <property type="entry name" value="39S RIBOSOMAL PROTEIN L18, MITOCHONDRIAL"/>
    <property type="match status" value="1"/>
</dbReference>
<dbReference type="GO" id="GO:0005737">
    <property type="term" value="C:cytoplasm"/>
    <property type="evidence" value="ECO:0007669"/>
    <property type="project" value="UniProtKB-ARBA"/>
</dbReference>
<dbReference type="Pfam" id="PF00861">
    <property type="entry name" value="Ribosomal_L18p"/>
    <property type="match status" value="1"/>
</dbReference>
<dbReference type="FunFam" id="3.30.420.100:FF:000001">
    <property type="entry name" value="50S ribosomal protein L18"/>
    <property type="match status" value="1"/>
</dbReference>
<dbReference type="InterPro" id="IPR005484">
    <property type="entry name" value="Ribosomal_uL18_bac/plant/anim"/>
</dbReference>
<dbReference type="GO" id="GO:0006412">
    <property type="term" value="P:translation"/>
    <property type="evidence" value="ECO:0007669"/>
    <property type="project" value="InterPro"/>
</dbReference>
<organism evidence="6">
    <name type="scientific">marine sediment metagenome</name>
    <dbReference type="NCBI Taxonomy" id="412755"/>
    <lineage>
        <taxon>unclassified sequences</taxon>
        <taxon>metagenomes</taxon>
        <taxon>ecological metagenomes</taxon>
    </lineage>
</organism>
<proteinExistence type="inferred from homology"/>
<dbReference type="NCBIfam" id="TIGR00060">
    <property type="entry name" value="L18_bact"/>
    <property type="match status" value="1"/>
</dbReference>
<gene>
    <name evidence="6" type="ORF">LCGC14_1137140</name>
</gene>
<dbReference type="SUPFAM" id="SSF53137">
    <property type="entry name" value="Translational machinery components"/>
    <property type="match status" value="1"/>
</dbReference>
<comment type="similarity">
    <text evidence="1">Belongs to the universal ribosomal protein uL18 family.</text>
</comment>
<keyword evidence="2" id="KW-0699">rRNA-binding</keyword>
<evidence type="ECO:0000313" key="6">
    <source>
        <dbReference type="EMBL" id="KKN00504.1"/>
    </source>
</evidence>
<evidence type="ECO:0000256" key="4">
    <source>
        <dbReference type="ARBA" id="ARBA00022980"/>
    </source>
</evidence>
<name>A0A0F9M482_9ZZZZ</name>
<evidence type="ECO:0000256" key="2">
    <source>
        <dbReference type="ARBA" id="ARBA00022730"/>
    </source>
</evidence>
<dbReference type="AlphaFoldDB" id="A0A0F9M482"/>
<evidence type="ECO:0000256" key="5">
    <source>
        <dbReference type="ARBA" id="ARBA00023274"/>
    </source>
</evidence>
<evidence type="ECO:0008006" key="7">
    <source>
        <dbReference type="Google" id="ProtNLM"/>
    </source>
</evidence>
<dbReference type="PANTHER" id="PTHR12899:SF3">
    <property type="entry name" value="LARGE RIBOSOMAL SUBUNIT PROTEIN UL18M"/>
    <property type="match status" value="1"/>
</dbReference>
<dbReference type="HAMAP" id="MF_01337_B">
    <property type="entry name" value="Ribosomal_uL18_B"/>
    <property type="match status" value="1"/>
</dbReference>
<dbReference type="GO" id="GO:1990904">
    <property type="term" value="C:ribonucleoprotein complex"/>
    <property type="evidence" value="ECO:0007669"/>
    <property type="project" value="UniProtKB-KW"/>
</dbReference>
<dbReference type="InterPro" id="IPR004389">
    <property type="entry name" value="Ribosomal_uL18_bac-type"/>
</dbReference>
<dbReference type="GO" id="GO:0003735">
    <property type="term" value="F:structural constituent of ribosome"/>
    <property type="evidence" value="ECO:0007669"/>
    <property type="project" value="InterPro"/>
</dbReference>
<protein>
    <recommendedName>
        <fullName evidence="7">50S ribosomal protein L18</fullName>
    </recommendedName>
</protein>